<gene>
    <name evidence="3" type="primary">mdcG</name>
    <name evidence="6" type="ORF">DZC75_09590</name>
</gene>
<feature type="active site" evidence="3">
    <location>
        <position position="129"/>
    </location>
</feature>
<dbReference type="EMBL" id="CP031641">
    <property type="protein sequence ID" value="AXO88237.1"/>
    <property type="molecule type" value="Genomic_DNA"/>
</dbReference>
<keyword evidence="7" id="KW-1185">Reference proteome</keyword>
<comment type="similarity">
    <text evidence="3">Belongs to the MdcG family.</text>
</comment>
<dbReference type="EC" id="2.7.7.66" evidence="3"/>
<dbReference type="HAMAP" id="MF_00650">
    <property type="entry name" value="Malonate_MdcG"/>
    <property type="match status" value="1"/>
</dbReference>
<dbReference type="KEGG" id="ppv:NJ69_06770"/>
<evidence type="ECO:0000259" key="4">
    <source>
        <dbReference type="Pfam" id="PF10620"/>
    </source>
</evidence>
<dbReference type="InterPro" id="IPR049180">
    <property type="entry name" value="MdcG_C"/>
</dbReference>
<keyword evidence="2 3" id="KW-0548">Nucleotidyltransferase</keyword>
<sequence length="204" mass="21814">MNAVRPHDLLWGMTPDLLPAEAPAWARQALAAGEPVVVRRALEAAGWVAVGLRGRSRAQRFAARMPLAQVVRRIAPERLRWQGDTDLPALQAVAQVAAVLDSQGWCWGPTGSVGFQLASGIEVVHADSDLDVLLHAPQRLSCERACDLLGALEAVACRIDVQLETPQGAVALREWASGARQVLLKAASGARLVSDPWSLEEVAA</sequence>
<dbReference type="AlphaFoldDB" id="A0AAI8KAP2"/>
<comment type="catalytic activity">
    <reaction evidence="3">
        <text>apo-[malonate decarboxylase ACP] + 2'-(5''-triphospho-alpha-D-ribosyl)-3'-dephospho-CoA = holo-[malonate decarboxylase ACP] + diphosphate</text>
        <dbReference type="Rhea" id="RHEA:42644"/>
        <dbReference type="Rhea" id="RHEA-COMP:10160"/>
        <dbReference type="Rhea" id="RHEA-COMP:10161"/>
        <dbReference type="ChEBI" id="CHEBI:29999"/>
        <dbReference type="ChEBI" id="CHEBI:33019"/>
        <dbReference type="ChEBI" id="CHEBI:61378"/>
        <dbReference type="ChEBI" id="CHEBI:82683"/>
        <dbReference type="EC" id="2.7.7.66"/>
    </reaction>
</comment>
<organism evidence="6 7">
    <name type="scientific">Pseudomonas parafulva</name>
    <dbReference type="NCBI Taxonomy" id="157782"/>
    <lineage>
        <taxon>Bacteria</taxon>
        <taxon>Pseudomonadati</taxon>
        <taxon>Pseudomonadota</taxon>
        <taxon>Gammaproteobacteria</taxon>
        <taxon>Pseudomonadales</taxon>
        <taxon>Pseudomonadaceae</taxon>
        <taxon>Pseudomonas</taxon>
    </lineage>
</organism>
<feature type="active site" evidence="3">
    <location>
        <position position="131"/>
    </location>
</feature>
<evidence type="ECO:0000256" key="1">
    <source>
        <dbReference type="ARBA" id="ARBA00022679"/>
    </source>
</evidence>
<name>A0AAI8KAP2_9PSED</name>
<feature type="domain" description="Phosphoribosyl-dephospho-CoA transferase MdcG N-terminal" evidence="5">
    <location>
        <begin position="5"/>
        <end position="76"/>
    </location>
</feature>
<evidence type="ECO:0000313" key="7">
    <source>
        <dbReference type="Proteomes" id="UP000258127"/>
    </source>
</evidence>
<accession>A0AAI8KAP2</accession>
<dbReference type="GO" id="GO:0016779">
    <property type="term" value="F:nucleotidyltransferase activity"/>
    <property type="evidence" value="ECO:0007669"/>
    <property type="project" value="UniProtKB-UniRule"/>
</dbReference>
<dbReference type="InterPro" id="IPR017557">
    <property type="entry name" value="Holo-ACP_synthase"/>
</dbReference>
<dbReference type="RefSeq" id="WP_039577394.1">
    <property type="nucleotide sequence ID" value="NZ_CP009747.1"/>
</dbReference>
<evidence type="ECO:0000256" key="2">
    <source>
        <dbReference type="ARBA" id="ARBA00022695"/>
    </source>
</evidence>
<evidence type="ECO:0000259" key="5">
    <source>
        <dbReference type="Pfam" id="PF20866"/>
    </source>
</evidence>
<dbReference type="NCBIfam" id="TIGR03135">
    <property type="entry name" value="malonate_mdcG"/>
    <property type="match status" value="1"/>
</dbReference>
<dbReference type="NCBIfam" id="NF002332">
    <property type="entry name" value="PRK01293.1"/>
    <property type="match status" value="1"/>
</dbReference>
<keyword evidence="1 3" id="KW-0808">Transferase</keyword>
<protein>
    <recommendedName>
        <fullName evidence="3">Phosphoribosyl-dephospho-CoA transferase</fullName>
        <ecNumber evidence="3">2.7.7.66</ecNumber>
    </recommendedName>
    <alternativeName>
        <fullName evidence="3">Malonate decarboxylase holo-[acyl-carrier-protein] synthase</fullName>
        <shortName evidence="3">Holo-ACP synthase</shortName>
    </alternativeName>
</protein>
<proteinExistence type="inferred from homology"/>
<evidence type="ECO:0000256" key="3">
    <source>
        <dbReference type="HAMAP-Rule" id="MF_00650"/>
    </source>
</evidence>
<evidence type="ECO:0000313" key="6">
    <source>
        <dbReference type="EMBL" id="AXO88237.1"/>
    </source>
</evidence>
<dbReference type="Pfam" id="PF20866">
    <property type="entry name" value="MdcG_N"/>
    <property type="match status" value="1"/>
</dbReference>
<dbReference type="Proteomes" id="UP000258127">
    <property type="component" value="Chromosome"/>
</dbReference>
<dbReference type="Pfam" id="PF10620">
    <property type="entry name" value="MdcG"/>
    <property type="match status" value="1"/>
</dbReference>
<comment type="function">
    <text evidence="3">Transfers 2'-(5-triphosphoribosyl)-3'-dephosphocoenzyme-A to the apo-[acyl-carrier-protein] of the malonate decarboxylase to yield holo-[acyl-carrier-protein].</text>
</comment>
<feature type="domain" description="Phosphoribosyl-dephospho-CoA transferase MdcG C-terminal" evidence="4">
    <location>
        <begin position="85"/>
        <end position="196"/>
    </location>
</feature>
<dbReference type="InterPro" id="IPR048903">
    <property type="entry name" value="MdcG_N"/>
</dbReference>
<reference evidence="6 7" key="1">
    <citation type="submission" date="2018-08" db="EMBL/GenBank/DDBJ databases">
        <authorList>
            <person name="Lee Y."/>
            <person name="Kakembo D."/>
        </authorList>
    </citation>
    <scope>NUCLEOTIDE SEQUENCE [LARGE SCALE GENOMIC DNA]</scope>
    <source>
        <strain evidence="6 7">JBCS1880</strain>
    </source>
</reference>